<accession>A0A1I1VAK3</accession>
<evidence type="ECO:0000256" key="4">
    <source>
        <dbReference type="ARBA" id="ARBA00022475"/>
    </source>
</evidence>
<dbReference type="HAMAP" id="MF_00024">
    <property type="entry name" value="CobD_CbiB"/>
    <property type="match status" value="1"/>
</dbReference>
<dbReference type="eggNOG" id="COG1270">
    <property type="taxonomic scope" value="Bacteria"/>
</dbReference>
<dbReference type="AlphaFoldDB" id="A0A1I1VAK3"/>
<evidence type="ECO:0000256" key="3">
    <source>
        <dbReference type="ARBA" id="ARBA00006263"/>
    </source>
</evidence>
<feature type="transmembrane region" description="Helical" evidence="9">
    <location>
        <begin position="51"/>
        <end position="75"/>
    </location>
</feature>
<keyword evidence="11" id="KW-1185">Reference proteome</keyword>
<comment type="pathway">
    <text evidence="2 9">Cofactor biosynthesis; adenosylcobalamin biosynthesis.</text>
</comment>
<keyword evidence="5 9" id="KW-0169">Cobalamin biosynthesis</keyword>
<dbReference type="InterPro" id="IPR004485">
    <property type="entry name" value="Cobalamin_biosynth_CobD/CbiB"/>
</dbReference>
<gene>
    <name evidence="9" type="primary">cobD</name>
    <name evidence="10" type="ORF">SAMN05444380_10238</name>
</gene>
<sequence>MELTIHIGALVIAYMLDRLVGDPEWMPHPVVLFGKFIAWCDSRFNRGQHRFIKGMVVTIMAVVAVYCLFWCISAWLYGLNLLAGGAFDLLVVFYGLAGTTLIKEGKAVFEKLEEGVVSGRRQLSRIVGRDTEHLSTHEIKTATLETMAENLSDGVIAPLFWLGVAGIPGMMAYKMVNTLDSMIGYRNAKYEQFGKCAARLDDAANFIPARITAFLMGVCAMSVRSWHFVRRYGKAHTSPNAGYPEAALAGILDLRFGGNHIYFGQRVSKPVIGNNTREPEKNDLIKTIKINRTVEVVMLVLVVFGRLGFRLLAQ</sequence>
<reference evidence="10 11" key="1">
    <citation type="submission" date="2016-10" db="EMBL/GenBank/DDBJ databases">
        <authorList>
            <person name="de Groot N.N."/>
        </authorList>
    </citation>
    <scope>NUCLEOTIDE SEQUENCE [LARGE SCALE GENOMIC DNA]</scope>
    <source>
        <strain evidence="10 11">DSM 19012</strain>
    </source>
</reference>
<evidence type="ECO:0000256" key="1">
    <source>
        <dbReference type="ARBA" id="ARBA00004651"/>
    </source>
</evidence>
<organism evidence="10 11">
    <name type="scientific">Thermophagus xiamenensis</name>
    <dbReference type="NCBI Taxonomy" id="385682"/>
    <lineage>
        <taxon>Bacteria</taxon>
        <taxon>Pseudomonadati</taxon>
        <taxon>Bacteroidota</taxon>
        <taxon>Bacteroidia</taxon>
        <taxon>Marinilabiliales</taxon>
        <taxon>Marinilabiliaceae</taxon>
        <taxon>Thermophagus</taxon>
    </lineage>
</organism>
<dbReference type="Proteomes" id="UP000181976">
    <property type="component" value="Unassembled WGS sequence"/>
</dbReference>
<keyword evidence="4 9" id="KW-1003">Cell membrane</keyword>
<evidence type="ECO:0000256" key="7">
    <source>
        <dbReference type="ARBA" id="ARBA00022989"/>
    </source>
</evidence>
<dbReference type="OrthoDB" id="9811967at2"/>
<protein>
    <recommendedName>
        <fullName evidence="9">Cobalamin biosynthesis protein CobD</fullName>
    </recommendedName>
</protein>
<name>A0A1I1VAK3_9BACT</name>
<dbReference type="Pfam" id="PF03186">
    <property type="entry name" value="CobD_Cbib"/>
    <property type="match status" value="1"/>
</dbReference>
<dbReference type="PANTHER" id="PTHR34308">
    <property type="entry name" value="COBALAMIN BIOSYNTHESIS PROTEIN CBIB"/>
    <property type="match status" value="1"/>
</dbReference>
<dbReference type="InParanoid" id="A0A1I1VAK3"/>
<dbReference type="STRING" id="385682.SAMN05444380_10238"/>
<dbReference type="GO" id="GO:0005886">
    <property type="term" value="C:plasma membrane"/>
    <property type="evidence" value="ECO:0007669"/>
    <property type="project" value="UniProtKB-SubCell"/>
</dbReference>
<dbReference type="RefSeq" id="WP_010527980.1">
    <property type="nucleotide sequence ID" value="NZ_AFSL01000065.1"/>
</dbReference>
<dbReference type="NCBIfam" id="TIGR00380">
    <property type="entry name" value="cobal_cbiB"/>
    <property type="match status" value="1"/>
</dbReference>
<feature type="transmembrane region" description="Helical" evidence="9">
    <location>
        <begin position="207"/>
        <end position="226"/>
    </location>
</feature>
<dbReference type="PANTHER" id="PTHR34308:SF1">
    <property type="entry name" value="COBALAMIN BIOSYNTHESIS PROTEIN CBIB"/>
    <property type="match status" value="1"/>
</dbReference>
<comment type="subcellular location">
    <subcellularLocation>
        <location evidence="1 9">Cell membrane</location>
        <topology evidence="1 9">Multi-pass membrane protein</topology>
    </subcellularLocation>
</comment>
<proteinExistence type="inferred from homology"/>
<feature type="transmembrane region" description="Helical" evidence="9">
    <location>
        <begin position="155"/>
        <end position="173"/>
    </location>
</feature>
<keyword evidence="8 9" id="KW-0472">Membrane</keyword>
<evidence type="ECO:0000256" key="2">
    <source>
        <dbReference type="ARBA" id="ARBA00004953"/>
    </source>
</evidence>
<comment type="function">
    <text evidence="9">Converts cobyric acid to cobinamide by the addition of aminopropanol on the F carboxylic group.</text>
</comment>
<comment type="similarity">
    <text evidence="3 9">Belongs to the CobD/CbiB family.</text>
</comment>
<evidence type="ECO:0000256" key="5">
    <source>
        <dbReference type="ARBA" id="ARBA00022573"/>
    </source>
</evidence>
<evidence type="ECO:0000313" key="11">
    <source>
        <dbReference type="Proteomes" id="UP000181976"/>
    </source>
</evidence>
<dbReference type="GO" id="GO:0048472">
    <property type="term" value="F:threonine-phosphate decarboxylase activity"/>
    <property type="evidence" value="ECO:0007669"/>
    <property type="project" value="InterPro"/>
</dbReference>
<keyword evidence="7 9" id="KW-1133">Transmembrane helix</keyword>
<evidence type="ECO:0000313" key="10">
    <source>
        <dbReference type="EMBL" id="SFD78113.1"/>
    </source>
</evidence>
<dbReference type="GO" id="GO:0015420">
    <property type="term" value="F:ABC-type vitamin B12 transporter activity"/>
    <property type="evidence" value="ECO:0007669"/>
    <property type="project" value="UniProtKB-UniRule"/>
</dbReference>
<evidence type="ECO:0000256" key="9">
    <source>
        <dbReference type="HAMAP-Rule" id="MF_00024"/>
    </source>
</evidence>
<keyword evidence="6 9" id="KW-0812">Transmembrane</keyword>
<feature type="transmembrane region" description="Helical" evidence="9">
    <location>
        <begin position="81"/>
        <end position="102"/>
    </location>
</feature>
<evidence type="ECO:0000256" key="8">
    <source>
        <dbReference type="ARBA" id="ARBA00023136"/>
    </source>
</evidence>
<feature type="transmembrane region" description="Helical" evidence="9">
    <location>
        <begin position="296"/>
        <end position="313"/>
    </location>
</feature>
<dbReference type="EMBL" id="FONA01000002">
    <property type="protein sequence ID" value="SFD78113.1"/>
    <property type="molecule type" value="Genomic_DNA"/>
</dbReference>
<evidence type="ECO:0000256" key="6">
    <source>
        <dbReference type="ARBA" id="ARBA00022692"/>
    </source>
</evidence>
<dbReference type="GO" id="GO:0009236">
    <property type="term" value="P:cobalamin biosynthetic process"/>
    <property type="evidence" value="ECO:0007669"/>
    <property type="project" value="UniProtKB-UniRule"/>
</dbReference>
<dbReference type="UniPathway" id="UPA00148"/>